<keyword evidence="3" id="KW-1185">Reference proteome</keyword>
<sequence length="174" mass="17878">MHHRTLNPNRPNFKIPTHTCRPISRPLVQHTYTSQFNTMYFTKIILALVLAVGASAAAITPRQDQAACDQGRAGVVNGLKAINTSSAQIQDATVKQAVQAGLQQSAGGVQQIGQAIKAGQAPPAAGRDQVQAGFEAMNAAIIGANAADPAVASTQSSLNAAIAAGVQVVQNCAA</sequence>
<protein>
    <submittedName>
        <fullName evidence="2">Uncharacterized protein</fullName>
    </submittedName>
</protein>
<evidence type="ECO:0000313" key="3">
    <source>
        <dbReference type="Proteomes" id="UP001600888"/>
    </source>
</evidence>
<gene>
    <name evidence="2" type="ORF">FJTKL_04721</name>
</gene>
<comment type="caution">
    <text evidence="2">The sequence shown here is derived from an EMBL/GenBank/DDBJ whole genome shotgun (WGS) entry which is preliminary data.</text>
</comment>
<reference evidence="2 3" key="1">
    <citation type="submission" date="2024-03" db="EMBL/GenBank/DDBJ databases">
        <title>A high-quality draft genome sequence of Diaporthe vaccinii, a causative agent of upright dieback and viscid rot disease in cranberry plants.</title>
        <authorList>
            <person name="Sarrasin M."/>
            <person name="Lang B.F."/>
            <person name="Burger G."/>
        </authorList>
    </citation>
    <scope>NUCLEOTIDE SEQUENCE [LARGE SCALE GENOMIC DNA]</scope>
    <source>
        <strain evidence="2 3">IS7</strain>
    </source>
</reference>
<proteinExistence type="predicted"/>
<dbReference type="Proteomes" id="UP001600888">
    <property type="component" value="Unassembled WGS sequence"/>
</dbReference>
<feature type="transmembrane region" description="Helical" evidence="1">
    <location>
        <begin position="40"/>
        <end position="59"/>
    </location>
</feature>
<keyword evidence="1" id="KW-1133">Transmembrane helix</keyword>
<keyword evidence="1" id="KW-0472">Membrane</keyword>
<dbReference type="EMBL" id="JBAWTH010000018">
    <property type="protein sequence ID" value="KAL2287957.1"/>
    <property type="molecule type" value="Genomic_DNA"/>
</dbReference>
<keyword evidence="1" id="KW-0812">Transmembrane</keyword>
<evidence type="ECO:0000313" key="2">
    <source>
        <dbReference type="EMBL" id="KAL2287957.1"/>
    </source>
</evidence>
<name>A0ABR4EZS9_9PEZI</name>
<organism evidence="2 3">
    <name type="scientific">Diaporthe vaccinii</name>
    <dbReference type="NCBI Taxonomy" id="105482"/>
    <lineage>
        <taxon>Eukaryota</taxon>
        <taxon>Fungi</taxon>
        <taxon>Dikarya</taxon>
        <taxon>Ascomycota</taxon>
        <taxon>Pezizomycotina</taxon>
        <taxon>Sordariomycetes</taxon>
        <taxon>Sordariomycetidae</taxon>
        <taxon>Diaporthales</taxon>
        <taxon>Diaporthaceae</taxon>
        <taxon>Diaporthe</taxon>
        <taxon>Diaporthe eres species complex</taxon>
    </lineage>
</organism>
<evidence type="ECO:0000256" key="1">
    <source>
        <dbReference type="SAM" id="Phobius"/>
    </source>
</evidence>
<accession>A0ABR4EZS9</accession>